<evidence type="ECO:0000313" key="3">
    <source>
        <dbReference type="Proteomes" id="UP000245962"/>
    </source>
</evidence>
<dbReference type="EMBL" id="QEHR01000009">
    <property type="protein sequence ID" value="PVW13326.1"/>
    <property type="molecule type" value="Genomic_DNA"/>
</dbReference>
<evidence type="ECO:0000313" key="2">
    <source>
        <dbReference type="EMBL" id="PVW13326.1"/>
    </source>
</evidence>
<dbReference type="OrthoDB" id="9802752at2"/>
<proteinExistence type="predicted"/>
<dbReference type="AlphaFoldDB" id="A0A2U0HWW9"/>
<reference evidence="2 3" key="1">
    <citation type="submission" date="2018-04" db="EMBL/GenBank/DDBJ databases">
        <title>Marixanthomonas spongiae HN-E44 sp. nov., isolated from a marine sponge.</title>
        <authorList>
            <person name="Luo L."/>
            <person name="Zhuang L."/>
        </authorList>
    </citation>
    <scope>NUCLEOTIDE SEQUENCE [LARGE SCALE GENOMIC DNA]</scope>
    <source>
        <strain evidence="2 3">HN-E44</strain>
    </source>
</reference>
<dbReference type="SUPFAM" id="SSF140931">
    <property type="entry name" value="Fic-like"/>
    <property type="match status" value="1"/>
</dbReference>
<comment type="caution">
    <text evidence="2">The sequence shown here is derived from an EMBL/GenBank/DDBJ whole genome shotgun (WGS) entry which is preliminary data.</text>
</comment>
<sequence length="124" mass="13721">MISIQLAEKLNKIIIKASGGSAGIRDKKGLSSALNRPFQTFDGEELYSSSIEKAAAIFESIIINHPFIDGNKRMAYALMRLILAEGNMDIQAPENTIYDFVISASKGNTKFDDIKEWISNHIAK</sequence>
<dbReference type="InterPro" id="IPR036597">
    <property type="entry name" value="Fido-like_dom_sf"/>
</dbReference>
<dbReference type="PANTHER" id="PTHR39426">
    <property type="entry name" value="HOMOLOGY TO DEATH-ON-CURING PROTEIN OF PHAGE P1"/>
    <property type="match status" value="1"/>
</dbReference>
<keyword evidence="3" id="KW-1185">Reference proteome</keyword>
<dbReference type="Gene3D" id="1.20.120.1870">
    <property type="entry name" value="Fic/DOC protein, Fido domain"/>
    <property type="match status" value="1"/>
</dbReference>
<gene>
    <name evidence="2" type="ORF">DDV96_13240</name>
</gene>
<organism evidence="2 3">
    <name type="scientific">Marixanthomonas spongiae</name>
    <dbReference type="NCBI Taxonomy" id="2174845"/>
    <lineage>
        <taxon>Bacteria</taxon>
        <taxon>Pseudomonadati</taxon>
        <taxon>Bacteroidota</taxon>
        <taxon>Flavobacteriia</taxon>
        <taxon>Flavobacteriales</taxon>
        <taxon>Flavobacteriaceae</taxon>
        <taxon>Marixanthomonas</taxon>
    </lineage>
</organism>
<evidence type="ECO:0000259" key="1">
    <source>
        <dbReference type="PROSITE" id="PS51459"/>
    </source>
</evidence>
<dbReference type="Proteomes" id="UP000245962">
    <property type="component" value="Unassembled WGS sequence"/>
</dbReference>
<dbReference type="PROSITE" id="PS51459">
    <property type="entry name" value="FIDO"/>
    <property type="match status" value="1"/>
</dbReference>
<dbReference type="InterPro" id="IPR003812">
    <property type="entry name" value="Fido"/>
</dbReference>
<feature type="domain" description="Fido" evidence="1">
    <location>
        <begin position="2"/>
        <end position="120"/>
    </location>
</feature>
<dbReference type="Pfam" id="PF02661">
    <property type="entry name" value="Fic"/>
    <property type="match status" value="1"/>
</dbReference>
<protein>
    <submittedName>
        <fullName evidence="2">Type II toxin-antitoxin system death-on-curing family toxin</fullName>
    </submittedName>
</protein>
<accession>A0A2U0HWW9</accession>
<dbReference type="NCBIfam" id="TIGR01550">
    <property type="entry name" value="DOC_P1"/>
    <property type="match status" value="1"/>
</dbReference>
<dbReference type="PANTHER" id="PTHR39426:SF1">
    <property type="entry name" value="HOMOLOGY TO DEATH-ON-CURING PROTEIN OF PHAGE P1"/>
    <property type="match status" value="1"/>
</dbReference>
<dbReference type="RefSeq" id="WP_116695248.1">
    <property type="nucleotide sequence ID" value="NZ_QEHR01000009.1"/>
</dbReference>
<name>A0A2U0HWW9_9FLAO</name>
<dbReference type="GO" id="GO:0016301">
    <property type="term" value="F:kinase activity"/>
    <property type="evidence" value="ECO:0007669"/>
    <property type="project" value="InterPro"/>
</dbReference>
<dbReference type="InterPro" id="IPR006440">
    <property type="entry name" value="Doc"/>
</dbReference>
<dbReference type="InterPro" id="IPR053737">
    <property type="entry name" value="Type_II_TA_Toxin"/>
</dbReference>